<organism evidence="2 3">
    <name type="scientific">Zooshikella ganghwensis</name>
    <dbReference type="NCBI Taxonomy" id="202772"/>
    <lineage>
        <taxon>Bacteria</taxon>
        <taxon>Pseudomonadati</taxon>
        <taxon>Pseudomonadota</taxon>
        <taxon>Gammaproteobacteria</taxon>
        <taxon>Oceanospirillales</taxon>
        <taxon>Zooshikellaceae</taxon>
        <taxon>Zooshikella</taxon>
    </lineage>
</organism>
<dbReference type="RefSeq" id="WP_094788346.1">
    <property type="nucleotide sequence ID" value="NZ_NDXW01000001.1"/>
</dbReference>
<feature type="chain" id="PRO_5020714942" description="DUF11 domain-containing protein" evidence="1">
    <location>
        <begin position="26"/>
        <end position="458"/>
    </location>
</feature>
<accession>A0A4P9VPF5</accession>
<keyword evidence="3" id="KW-1185">Reference proteome</keyword>
<evidence type="ECO:0000256" key="1">
    <source>
        <dbReference type="SAM" id="SignalP"/>
    </source>
</evidence>
<dbReference type="AlphaFoldDB" id="A0A4P9VPF5"/>
<keyword evidence="1" id="KW-0732">Signal</keyword>
<dbReference type="Proteomes" id="UP000257039">
    <property type="component" value="Unassembled WGS sequence"/>
</dbReference>
<protein>
    <recommendedName>
        <fullName evidence="4">DUF11 domain-containing protein</fullName>
    </recommendedName>
</protein>
<reference evidence="2 3" key="1">
    <citation type="submission" date="2017-04" db="EMBL/GenBank/DDBJ databases">
        <title>Draft genome sequence of Zooshikella ganghwensis VG4 isolated from Red Sea sediments.</title>
        <authorList>
            <person name="Rehman Z."/>
            <person name="Alam I."/>
            <person name="Kamau A."/>
            <person name="Bajic V."/>
            <person name="Leiknes T."/>
        </authorList>
    </citation>
    <scope>NUCLEOTIDE SEQUENCE [LARGE SCALE GENOMIC DNA]</scope>
    <source>
        <strain evidence="2 3">VG4</strain>
    </source>
</reference>
<evidence type="ECO:0000313" key="3">
    <source>
        <dbReference type="Proteomes" id="UP000257039"/>
    </source>
</evidence>
<dbReference type="EMBL" id="NDXW01000001">
    <property type="protein sequence ID" value="RDH45375.1"/>
    <property type="molecule type" value="Genomic_DNA"/>
</dbReference>
<evidence type="ECO:0008006" key="4">
    <source>
        <dbReference type="Google" id="ProtNLM"/>
    </source>
</evidence>
<gene>
    <name evidence="2" type="ORF">B9G39_19045</name>
</gene>
<comment type="caution">
    <text evidence="2">The sequence shown here is derived from an EMBL/GenBank/DDBJ whole genome shotgun (WGS) entry which is preliminary data.</text>
</comment>
<evidence type="ECO:0000313" key="2">
    <source>
        <dbReference type="EMBL" id="RDH45375.1"/>
    </source>
</evidence>
<proteinExistence type="predicted"/>
<feature type="signal peptide" evidence="1">
    <location>
        <begin position="1"/>
        <end position="25"/>
    </location>
</feature>
<sequence>MYLSLKKVLCCISLCLILHEGIATASTESNTVVAQPEVAEISTQLVAISDSAFGSVNQLLYTFLITNTSPTAIDLRNSVIQFITPFRLESIDGDFGAIRWPENKIFVSERHPKGYQNLLTLAYSVESSHIDDEQTSLKPGASIQLTFEAPLGIELEDVRTSLKLLLEPSPPMKVGQLLIKTPLPTEALLNRQAPSIEVFGENGYHQQVSLDWGQTYIIDQLPYGDYAIHTNPLEHYPGGRDQHVALTRKSPSASLSLEYERYIDTVTRFTITIPQKQESANIEKKIYLQNLTRGGLPLTKVINWGEELVLNNLIMGHRYRLWATSFTYNGTKYLPNITHKRPYEFTANHHSADKFSLQYATKSELNKTLVPILVEVTGLPLGARPLLSLKGTKMKRVYQYPISHAETTILNVISGKYKIQASVYSVNNKEFNPTISQNEIAVKEGKVNKISVIYKKVK</sequence>
<name>A0A4P9VPF5_9GAMM</name>